<gene>
    <name evidence="5" type="ORF">GTOL_10474</name>
</gene>
<protein>
    <recommendedName>
        <fullName evidence="4">Hemerythrin-like domain-containing protein</fullName>
    </recommendedName>
</protein>
<feature type="domain" description="Hemerythrin-like" evidence="4">
    <location>
        <begin position="39"/>
        <end position="152"/>
    </location>
</feature>
<dbReference type="AlphaFoldDB" id="A0A916NGU0"/>
<dbReference type="Proteomes" id="UP000742786">
    <property type="component" value="Unassembled WGS sequence"/>
</dbReference>
<dbReference type="EMBL" id="CAJQUM010000001">
    <property type="protein sequence ID" value="CAG4882592.1"/>
    <property type="molecule type" value="Genomic_DNA"/>
</dbReference>
<evidence type="ECO:0000256" key="2">
    <source>
        <dbReference type="ARBA" id="ARBA00022723"/>
    </source>
</evidence>
<dbReference type="GO" id="GO:0046872">
    <property type="term" value="F:metal ion binding"/>
    <property type="evidence" value="ECO:0007669"/>
    <property type="project" value="UniProtKB-KW"/>
</dbReference>
<dbReference type="SUPFAM" id="SSF47188">
    <property type="entry name" value="Hemerythrin-like"/>
    <property type="match status" value="1"/>
</dbReference>
<keyword evidence="6" id="KW-1185">Reference proteome</keyword>
<name>A0A916NGU0_9PROT</name>
<comment type="similarity">
    <text evidence="1">Belongs to the hemerythrin family.</text>
</comment>
<dbReference type="NCBIfam" id="TIGR02481">
    <property type="entry name" value="hemeryth_dom"/>
    <property type="match status" value="1"/>
</dbReference>
<dbReference type="Pfam" id="PF01814">
    <property type="entry name" value="Hemerythrin"/>
    <property type="match status" value="1"/>
</dbReference>
<dbReference type="InterPro" id="IPR050669">
    <property type="entry name" value="Hemerythrin"/>
</dbReference>
<evidence type="ECO:0000256" key="1">
    <source>
        <dbReference type="ARBA" id="ARBA00010587"/>
    </source>
</evidence>
<dbReference type="CDD" id="cd12107">
    <property type="entry name" value="Hemerythrin"/>
    <property type="match status" value="1"/>
</dbReference>
<keyword evidence="2" id="KW-0479">Metal-binding</keyword>
<accession>A0A916NGU0</accession>
<comment type="caution">
    <text evidence="5">The sequence shown here is derived from an EMBL/GenBank/DDBJ whole genome shotgun (WGS) entry which is preliminary data.</text>
</comment>
<dbReference type="InterPro" id="IPR012827">
    <property type="entry name" value="Hemerythrin_metal-bd"/>
</dbReference>
<keyword evidence="3" id="KW-0408">Iron</keyword>
<evidence type="ECO:0000313" key="5">
    <source>
        <dbReference type="EMBL" id="CAG4882592.1"/>
    </source>
</evidence>
<organism evidence="5 6">
    <name type="scientific">Georgfuchsia toluolica</name>
    <dbReference type="NCBI Taxonomy" id="424218"/>
    <lineage>
        <taxon>Bacteria</taxon>
        <taxon>Pseudomonadati</taxon>
        <taxon>Pseudomonadota</taxon>
        <taxon>Betaproteobacteria</taxon>
        <taxon>Nitrosomonadales</taxon>
        <taxon>Sterolibacteriaceae</taxon>
        <taxon>Georgfuchsia</taxon>
    </lineage>
</organism>
<dbReference type="PANTHER" id="PTHR37164">
    <property type="entry name" value="BACTERIOHEMERYTHRIN"/>
    <property type="match status" value="1"/>
</dbReference>
<reference evidence="5" key="1">
    <citation type="submission" date="2021-04" db="EMBL/GenBank/DDBJ databases">
        <authorList>
            <person name="Hornung B."/>
        </authorList>
    </citation>
    <scope>NUCLEOTIDE SEQUENCE</scope>
    <source>
        <strain evidence="5">G5G6</strain>
    </source>
</reference>
<dbReference type="InterPro" id="IPR012312">
    <property type="entry name" value="Hemerythrin-like"/>
</dbReference>
<dbReference type="PANTHER" id="PTHR37164:SF1">
    <property type="entry name" value="BACTERIOHEMERYTHRIN"/>
    <property type="match status" value="1"/>
</dbReference>
<dbReference type="InterPro" id="IPR035938">
    <property type="entry name" value="Hemerythrin-like_sf"/>
</dbReference>
<proteinExistence type="inferred from homology"/>
<evidence type="ECO:0000313" key="6">
    <source>
        <dbReference type="Proteomes" id="UP000742786"/>
    </source>
</evidence>
<evidence type="ECO:0000259" key="4">
    <source>
        <dbReference type="Pfam" id="PF01814"/>
    </source>
</evidence>
<evidence type="ECO:0000256" key="3">
    <source>
        <dbReference type="ARBA" id="ARBA00023004"/>
    </source>
</evidence>
<sequence>MPDFRSMQIGLTGGFNPSAPDERHPQLQYAEWSDQLELGIPLIDEQHRRFFDLAASFTGNGDGVRVMKTLVILSDYIRSHLRDEEALMKAAKYPGLEEHCRLHADFRRMLANLLGRARQMSLDEIAEEVKYLINGWFYQHIVTVDFEYAPYLVLNPPSHPHAPPE</sequence>
<dbReference type="Gene3D" id="1.20.120.50">
    <property type="entry name" value="Hemerythrin-like"/>
    <property type="match status" value="1"/>
</dbReference>